<dbReference type="EMBL" id="FUXU01000055">
    <property type="protein sequence ID" value="SKA61303.1"/>
    <property type="molecule type" value="Genomic_DNA"/>
</dbReference>
<dbReference type="AlphaFoldDB" id="A0A1T4V8R9"/>
<evidence type="ECO:0000256" key="1">
    <source>
        <dbReference type="SAM" id="SignalP"/>
    </source>
</evidence>
<gene>
    <name evidence="2" type="ORF">SAMN02745132_03462</name>
</gene>
<reference evidence="3" key="1">
    <citation type="submission" date="2017-02" db="EMBL/GenBank/DDBJ databases">
        <authorList>
            <person name="Varghese N."/>
            <person name="Submissions S."/>
        </authorList>
    </citation>
    <scope>NUCLEOTIDE SEQUENCE [LARGE SCALE GENOMIC DNA]</scope>
    <source>
        <strain evidence="3">DSM 22720</strain>
    </source>
</reference>
<proteinExistence type="predicted"/>
<feature type="signal peptide" evidence="1">
    <location>
        <begin position="1"/>
        <end position="31"/>
    </location>
</feature>
<organism evidence="2 3">
    <name type="scientific">Enterovibrio nigricans DSM 22720</name>
    <dbReference type="NCBI Taxonomy" id="1121868"/>
    <lineage>
        <taxon>Bacteria</taxon>
        <taxon>Pseudomonadati</taxon>
        <taxon>Pseudomonadota</taxon>
        <taxon>Gammaproteobacteria</taxon>
        <taxon>Vibrionales</taxon>
        <taxon>Vibrionaceae</taxon>
        <taxon>Enterovibrio</taxon>
    </lineage>
</organism>
<sequence length="148" mass="16530">MKKSRLSLSVSALIIGAIPMTTLTVSPSAYAASDADCSIWLCLPTGFPSGCGDAKSAFKRRIKKLKPPLPNFSSCLLKNSPSGSSMSYKENVAAKMPDGSYIHGRPCIYKRYNKDNITWTPYKCTGTWYYIDTYMGKQGYGERFYYQR</sequence>
<evidence type="ECO:0000313" key="3">
    <source>
        <dbReference type="Proteomes" id="UP000190162"/>
    </source>
</evidence>
<name>A0A1T4V8R9_9GAMM</name>
<accession>A0A1T4V8R9</accession>
<evidence type="ECO:0000313" key="2">
    <source>
        <dbReference type="EMBL" id="SKA61303.1"/>
    </source>
</evidence>
<dbReference type="RefSeq" id="WP_244556638.1">
    <property type="nucleotide sequence ID" value="NZ_FUXU01000055.1"/>
</dbReference>
<keyword evidence="3" id="KW-1185">Reference proteome</keyword>
<protein>
    <submittedName>
        <fullName evidence="2">Uncharacterized protein</fullName>
    </submittedName>
</protein>
<keyword evidence="1" id="KW-0732">Signal</keyword>
<dbReference type="Proteomes" id="UP000190162">
    <property type="component" value="Unassembled WGS sequence"/>
</dbReference>
<feature type="chain" id="PRO_5013318469" evidence="1">
    <location>
        <begin position="32"/>
        <end position="148"/>
    </location>
</feature>